<accession>S5TUW6</accession>
<protein>
    <submittedName>
        <fullName evidence="1">Uncharacterized protein</fullName>
    </submittedName>
</protein>
<reference evidence="1 2" key="1">
    <citation type="submission" date="2013-05" db="EMBL/GenBank/DDBJ databases">
        <title>Between feast and famine: a lifestyle of most important marine PAH-degrading bacterium Cycloclasticus sp. 7ME.</title>
        <authorList>
            <person name="Yakimov M.M."/>
            <person name="Messina E."/>
            <person name="Genovese M."/>
            <person name="Denaro R."/>
            <person name="Crisafi F."/>
            <person name="Russo D."/>
            <person name="Cappello S."/>
            <person name="Santisi S."/>
            <person name="Smedile F."/>
            <person name="Golyshina O.V."/>
            <person name="Tran H."/>
            <person name="Pieper D.H."/>
            <person name="Golyshin P.N."/>
            <person name="Giuliano L."/>
        </authorList>
    </citation>
    <scope>NUCLEOTIDE SEQUENCE [LARGE SCALE GENOMIC DNA]</scope>
    <source>
        <strain evidence="1 2">78-ME</strain>
    </source>
</reference>
<dbReference type="Proteomes" id="UP000015380">
    <property type="component" value="Chromosome"/>
</dbReference>
<dbReference type="HOGENOM" id="CLU_3288345_0_0_6"/>
<keyword evidence="2" id="KW-1185">Reference proteome</keyword>
<organism evidence="1 2">
    <name type="scientific">Cycloclasticus zancles 78-ME</name>
    <dbReference type="NCBI Taxonomy" id="1198232"/>
    <lineage>
        <taxon>Bacteria</taxon>
        <taxon>Pseudomonadati</taxon>
        <taxon>Pseudomonadota</taxon>
        <taxon>Gammaproteobacteria</taxon>
        <taxon>Thiotrichales</taxon>
        <taxon>Piscirickettsiaceae</taxon>
        <taxon>Cycloclasticus</taxon>
    </lineage>
</organism>
<sequence>MASKSIFLLKGVSVMMLELIASCLSIRRQRRLLKLNISIL</sequence>
<proteinExistence type="predicted"/>
<reference evidence="2" key="2">
    <citation type="journal article" date="2016" name="Environ. Microbiol. Rep.">
        <title>Analysis of defence systems and a conjugative IncP-1 plasmid in the marine polyaromatic hydrocarbons-degrading bacterium Cycloclasticus sp. 78-ME.</title>
        <authorList>
            <person name="Yakimov M.M."/>
            <person name="Crisafi F."/>
            <person name="Messina E."/>
            <person name="Smedile F."/>
            <person name="Lopatina A."/>
            <person name="Denaro R."/>
            <person name="Pieper D.H."/>
            <person name="Golyshin P.N."/>
            <person name="Giuliano L."/>
        </authorList>
    </citation>
    <scope>NUCLEOTIDE SEQUENCE [LARGE SCALE GENOMIC DNA]</scope>
    <source>
        <strain evidence="2">78-ME</strain>
    </source>
</reference>
<evidence type="ECO:0000313" key="1">
    <source>
        <dbReference type="EMBL" id="AGS38850.1"/>
    </source>
</evidence>
<dbReference type="EMBL" id="CP005996">
    <property type="protein sequence ID" value="AGS38850.1"/>
    <property type="molecule type" value="Genomic_DNA"/>
</dbReference>
<evidence type="ECO:0000313" key="2">
    <source>
        <dbReference type="Proteomes" id="UP000015380"/>
    </source>
</evidence>
<dbReference type="AlphaFoldDB" id="S5TUW6"/>
<dbReference type="KEGG" id="cza:CYCME_0509"/>
<name>S5TUW6_9GAMM</name>
<gene>
    <name evidence="1" type="ORF">CYCME_0509</name>
</gene>